<dbReference type="GO" id="GO:0046872">
    <property type="term" value="F:metal ion binding"/>
    <property type="evidence" value="ECO:0007669"/>
    <property type="project" value="UniProtKB-KW"/>
</dbReference>
<dbReference type="SUPFAM" id="SSF56796">
    <property type="entry name" value="Dehydroquinate synthase-like"/>
    <property type="match status" value="1"/>
</dbReference>
<keyword evidence="5" id="KW-0560">Oxidoreductase</keyword>
<evidence type="ECO:0000256" key="4">
    <source>
        <dbReference type="ARBA" id="ARBA00022857"/>
    </source>
</evidence>
<dbReference type="Gene3D" id="3.40.50.1970">
    <property type="match status" value="1"/>
</dbReference>
<keyword evidence="2" id="KW-0444">Lipid biosynthesis</keyword>
<protein>
    <submittedName>
        <fullName evidence="10">Iron-containing alcohol dehydrogenase</fullName>
    </submittedName>
</protein>
<name>A0A7C4PGP2_9CHLR</name>
<dbReference type="AlphaFoldDB" id="A0A7C4PGP2"/>
<evidence type="ECO:0000256" key="6">
    <source>
        <dbReference type="ARBA" id="ARBA00023027"/>
    </source>
</evidence>
<evidence type="ECO:0000256" key="1">
    <source>
        <dbReference type="ARBA" id="ARBA00022490"/>
    </source>
</evidence>
<dbReference type="EMBL" id="DSYK01000414">
    <property type="protein sequence ID" value="HGS21861.1"/>
    <property type="molecule type" value="Genomic_DNA"/>
</dbReference>
<dbReference type="Gene3D" id="1.20.1090.10">
    <property type="entry name" value="Dehydroquinate synthase-like - alpha domain"/>
    <property type="match status" value="1"/>
</dbReference>
<comment type="caution">
    <text evidence="10">The sequence shown here is derived from an EMBL/GenBank/DDBJ whole genome shotgun (WGS) entry which is preliminary data.</text>
</comment>
<keyword evidence="1" id="KW-0963">Cytoplasm</keyword>
<dbReference type="InterPro" id="IPR032837">
    <property type="entry name" value="G1PDH"/>
</dbReference>
<organism evidence="10">
    <name type="scientific">Anaerolinea thermolimosa</name>
    <dbReference type="NCBI Taxonomy" id="229919"/>
    <lineage>
        <taxon>Bacteria</taxon>
        <taxon>Bacillati</taxon>
        <taxon>Chloroflexota</taxon>
        <taxon>Anaerolineae</taxon>
        <taxon>Anaerolineales</taxon>
        <taxon>Anaerolineaceae</taxon>
        <taxon>Anaerolinea</taxon>
    </lineage>
</organism>
<dbReference type="GO" id="GO:0008654">
    <property type="term" value="P:phospholipid biosynthetic process"/>
    <property type="evidence" value="ECO:0007669"/>
    <property type="project" value="UniProtKB-KW"/>
</dbReference>
<evidence type="ECO:0000313" key="10">
    <source>
        <dbReference type="EMBL" id="HGS21861.1"/>
    </source>
</evidence>
<evidence type="ECO:0000256" key="3">
    <source>
        <dbReference type="ARBA" id="ARBA00022723"/>
    </source>
</evidence>
<evidence type="ECO:0000256" key="2">
    <source>
        <dbReference type="ARBA" id="ARBA00022516"/>
    </source>
</evidence>
<evidence type="ECO:0000256" key="5">
    <source>
        <dbReference type="ARBA" id="ARBA00023002"/>
    </source>
</evidence>
<keyword evidence="3" id="KW-0479">Metal-binding</keyword>
<dbReference type="InterPro" id="IPR016205">
    <property type="entry name" value="Glycerol_DH"/>
</dbReference>
<keyword evidence="8" id="KW-0594">Phospholipid biosynthesis</keyword>
<evidence type="ECO:0000256" key="7">
    <source>
        <dbReference type="ARBA" id="ARBA00023098"/>
    </source>
</evidence>
<sequence length="476" mass="52819">MPFSTIIMGMATSILSLQDFLSRDSNGLSHSTFSCPYCGKTHQVPIGEMRVGYLVEEIPHALERILQHPPRKAQILFDRAIEEVILEQVTRPLRQNGLNLSLLPAGEKGVLLDSETELGNRLALAVDDEAEILIGAGSGVICDLTKWVATRTQRPFLILGTAPSMNAFTSITATMTENDVKTSVLLNPADAVFLDVNIMVNAPMSMIHAGVGDLAARSICNADWKLSHFIRGGYFCPLPYEMTTENERQVHASARGIAHRETQAISFLGEAILKSGLSMTILNGETSPSSGAEHVISHFWDLLTHTRHLPKNLHGTQVGVGTIIMLAFYEYMRKIDPGKIDPRQVIRRRPPVEDLLRENQARYGKAAPIFNEVVKTKYLTDDALADRIRWVQNHWEQLWNAVTPYAPSLESIREPLHQAGMPMSLSAVHRSKEDAMEALIKGPQYRSRYTLLDLAWELGLFPEAAEAVLDLAGVLE</sequence>
<dbReference type="Pfam" id="PF13685">
    <property type="entry name" value="Fe-ADH_2"/>
    <property type="match status" value="1"/>
</dbReference>
<dbReference type="GO" id="GO:0016614">
    <property type="term" value="F:oxidoreductase activity, acting on CH-OH group of donors"/>
    <property type="evidence" value="ECO:0007669"/>
    <property type="project" value="InterPro"/>
</dbReference>
<dbReference type="PANTHER" id="PTHR43616:SF5">
    <property type="entry name" value="GLYCEROL DEHYDROGENASE 1"/>
    <property type="match status" value="1"/>
</dbReference>
<evidence type="ECO:0000256" key="8">
    <source>
        <dbReference type="ARBA" id="ARBA00023209"/>
    </source>
</evidence>
<keyword evidence="9" id="KW-1208">Phospholipid metabolism</keyword>
<keyword evidence="7" id="KW-0443">Lipid metabolism</keyword>
<keyword evidence="6" id="KW-0520">NAD</keyword>
<proteinExistence type="predicted"/>
<reference evidence="10" key="1">
    <citation type="journal article" date="2020" name="mSystems">
        <title>Genome- and Community-Level Interaction Insights into Carbon Utilization and Element Cycling Functions of Hydrothermarchaeota in Hydrothermal Sediment.</title>
        <authorList>
            <person name="Zhou Z."/>
            <person name="Liu Y."/>
            <person name="Xu W."/>
            <person name="Pan J."/>
            <person name="Luo Z.H."/>
            <person name="Li M."/>
        </authorList>
    </citation>
    <scope>NUCLEOTIDE SEQUENCE [LARGE SCALE GENOMIC DNA]</scope>
    <source>
        <strain evidence="10">SpSt-573</strain>
    </source>
</reference>
<evidence type="ECO:0000256" key="9">
    <source>
        <dbReference type="ARBA" id="ARBA00023264"/>
    </source>
</evidence>
<accession>A0A7C4PGP2</accession>
<keyword evidence="4" id="KW-0521">NADP</keyword>
<dbReference type="PANTHER" id="PTHR43616">
    <property type="entry name" value="GLYCEROL DEHYDROGENASE"/>
    <property type="match status" value="1"/>
</dbReference>
<gene>
    <name evidence="10" type="ORF">ENT37_08320</name>
</gene>